<dbReference type="Proteomes" id="UP000274082">
    <property type="component" value="Chromosome 16"/>
</dbReference>
<gene>
    <name evidence="3" type="ORF">LdCL_160012200</name>
</gene>
<feature type="compositionally biased region" description="Low complexity" evidence="1">
    <location>
        <begin position="189"/>
        <end position="206"/>
    </location>
</feature>
<organism evidence="3 4">
    <name type="scientific">Leishmania donovani</name>
    <dbReference type="NCBI Taxonomy" id="5661"/>
    <lineage>
        <taxon>Eukaryota</taxon>
        <taxon>Discoba</taxon>
        <taxon>Euglenozoa</taxon>
        <taxon>Kinetoplastea</taxon>
        <taxon>Metakinetoplastina</taxon>
        <taxon>Trypanosomatida</taxon>
        <taxon>Trypanosomatidae</taxon>
        <taxon>Leishmaniinae</taxon>
        <taxon>Leishmania</taxon>
    </lineage>
</organism>
<feature type="compositionally biased region" description="Pro residues" evidence="1">
    <location>
        <begin position="130"/>
        <end position="139"/>
    </location>
</feature>
<dbReference type="InterPro" id="IPR018392">
    <property type="entry name" value="LysM"/>
</dbReference>
<dbReference type="EMBL" id="CP029515">
    <property type="protein sequence ID" value="AYU77651.1"/>
    <property type="molecule type" value="Genomic_DNA"/>
</dbReference>
<dbReference type="AlphaFoldDB" id="A0A3Q8IJ04"/>
<dbReference type="OrthoDB" id="248656at2759"/>
<feature type="compositionally biased region" description="Polar residues" evidence="1">
    <location>
        <begin position="415"/>
        <end position="424"/>
    </location>
</feature>
<feature type="domain" description="LysM" evidence="2">
    <location>
        <begin position="87"/>
        <end position="127"/>
    </location>
</feature>
<dbReference type="CDD" id="cd00118">
    <property type="entry name" value="LysM"/>
    <property type="match status" value="1"/>
</dbReference>
<feature type="region of interest" description="Disordered" evidence="1">
    <location>
        <begin position="790"/>
        <end position="849"/>
    </location>
</feature>
<feature type="compositionally biased region" description="Low complexity" evidence="1">
    <location>
        <begin position="443"/>
        <end position="454"/>
    </location>
</feature>
<feature type="compositionally biased region" description="Polar residues" evidence="1">
    <location>
        <begin position="297"/>
        <end position="306"/>
    </location>
</feature>
<evidence type="ECO:0000256" key="1">
    <source>
        <dbReference type="SAM" id="MobiDB-lite"/>
    </source>
</evidence>
<feature type="compositionally biased region" description="Polar residues" evidence="1">
    <location>
        <begin position="839"/>
        <end position="849"/>
    </location>
</feature>
<name>A0A3Q8IJ04_LEIDO</name>
<sequence>MEGLKRQVELLYAALQPLDVDHSCHRHEQPTTLPDEAVSELQVALARATALAHWATAVQREQLLQQRPSGGSGAPSLQCGASAQQQTLGSVAELFKVSIADIRQWNPQLPFALREDDMLPPDTYLKVRPAAPPVSPPRPSSTSTPASRLRLVAGSTGSSGVAVSGHTSAKTQGTDAGHGHGVAARRHNSAASSTRSSCSSRTAGGAGTSITGVCSGVFPCGSEGGASQGRYSAWAADSGRGSSRSPQVPELSMPNSCANAAPPSCAPEPVMMSVCSNSCSPPDRYYLIDLKEDVMESSPTPKSDASANGKARCSCSAPKDSTPSPPVPSLAPPPLFPGAATLPAAAAAGATPWHDSFPRQDFIDDGSSVTSVQELCTRGHSRFSPCSPIGGMPTVSAVTSKGRHSDIGPMAPPGASSTASQIRPPSSLADGESDGREPRRRTAGSAAAVSAVPPREAKGGARALALPSPARETSASLSAVSPPSSLGADGRSNSAHSRMRAGGAAGEGELCGAEVPRHQWLSPMQHRQRASALSPSLAAPSDTSSCSPVAKEQCPPSATTASKAAVNSGDIHSPSDFLTPVQHRGCRGPQRTADKAFSSTGRSDMEGSPASASCSFPGGHSGIEAEASESPRSDTEDYMEDEEERTPSMRPPAMLGCHVSSPPPNLSRFQQSACAGARLSTAPPRLFTAPPRRAVESSQQLRQKPGVEMDASPSPPSLAAPSILEPPQQRLQEWSELDDPLEGSQLAGGEDYDTLEGIAAAYNLTVSTIIEWNPYLKKYRPSEPLPPDLPIVLPMSSEDEEDGEETNNFVREADSELLRRPRPRLGNHTPGGYSPSGALDNSPTPLRPL</sequence>
<evidence type="ECO:0000259" key="2">
    <source>
        <dbReference type="Pfam" id="PF01476"/>
    </source>
</evidence>
<dbReference type="VEuPathDB" id="TriTrypDB:LdBPK_160700.1"/>
<feature type="region of interest" description="Disordered" evidence="1">
    <location>
        <begin position="396"/>
        <end position="735"/>
    </location>
</feature>
<feature type="compositionally biased region" description="Low complexity" evidence="1">
    <location>
        <begin position="530"/>
        <end position="541"/>
    </location>
</feature>
<evidence type="ECO:0000313" key="4">
    <source>
        <dbReference type="Proteomes" id="UP000274082"/>
    </source>
</evidence>
<keyword evidence="4" id="KW-1185">Reference proteome</keyword>
<evidence type="ECO:0000313" key="3">
    <source>
        <dbReference type="EMBL" id="AYU77651.1"/>
    </source>
</evidence>
<feature type="region of interest" description="Disordered" evidence="1">
    <location>
        <begin position="296"/>
        <end position="330"/>
    </location>
</feature>
<feature type="domain" description="LysM" evidence="2">
    <location>
        <begin position="753"/>
        <end position="778"/>
    </location>
</feature>
<dbReference type="VEuPathDB" id="TriTrypDB:LDHU3_16.0840"/>
<feature type="region of interest" description="Disordered" evidence="1">
    <location>
        <begin position="123"/>
        <end position="206"/>
    </location>
</feature>
<proteinExistence type="predicted"/>
<dbReference type="Pfam" id="PF01476">
    <property type="entry name" value="LysM"/>
    <property type="match status" value="2"/>
</dbReference>
<feature type="region of interest" description="Disordered" evidence="1">
    <location>
        <begin position="235"/>
        <end position="260"/>
    </location>
</feature>
<protein>
    <submittedName>
        <fullName evidence="3">LysM domain containing protein, putative</fullName>
    </submittedName>
</protein>
<dbReference type="VEuPathDB" id="TriTrypDB:LdCL_160012200"/>
<reference evidence="3 4" key="1">
    <citation type="journal article" date="2018" name="Sci. Rep.">
        <title>A complete Leishmania donovani reference genome identifies novel genetic variations associated with virulence.</title>
        <authorList>
            <person name="Lypaczewski P."/>
            <person name="Hoshizaki J."/>
            <person name="Zhang W.-W."/>
            <person name="McCall L.-I."/>
            <person name="Torcivia-Rodriguez J."/>
            <person name="Simonyan V."/>
            <person name="Kaur A."/>
            <person name="Dewar K."/>
            <person name="Matlashewski G."/>
        </authorList>
    </citation>
    <scope>NUCLEOTIDE SEQUENCE [LARGE SCALE GENOMIC DNA]</scope>
    <source>
        <strain evidence="3 4">LdCL</strain>
    </source>
</reference>
<feature type="compositionally biased region" description="Low complexity" evidence="1">
    <location>
        <begin position="140"/>
        <end position="169"/>
    </location>
</feature>
<feature type="compositionally biased region" description="Low complexity" evidence="1">
    <location>
        <begin position="474"/>
        <end position="486"/>
    </location>
</feature>
<accession>A0A3Q8IJ04</accession>